<name>A0ABU9HU84_9FLAO</name>
<evidence type="ECO:0000313" key="1">
    <source>
        <dbReference type="EMBL" id="MEL1243278.1"/>
    </source>
</evidence>
<evidence type="ECO:0000313" key="2">
    <source>
        <dbReference type="Proteomes" id="UP001464555"/>
    </source>
</evidence>
<accession>A0ABU9HU84</accession>
<keyword evidence="2" id="KW-1185">Reference proteome</keyword>
<sequence>MENKPWDRWQINDVPFWWTANNKIKHQRANHFEKANLKNAFNAIGALLLTVTYFYKLKLESERGKTISWNYVTQNYLRPSTSVMRLEDKFYNEW</sequence>
<dbReference type="EMBL" id="JBBYHR010000002">
    <property type="protein sequence ID" value="MEL1243278.1"/>
    <property type="molecule type" value="Genomic_DNA"/>
</dbReference>
<comment type="caution">
    <text evidence="1">The sequence shown here is derived from an EMBL/GenBank/DDBJ whole genome shotgun (WGS) entry which is preliminary data.</text>
</comment>
<reference evidence="1 2" key="1">
    <citation type="submission" date="2024-04" db="EMBL/GenBank/DDBJ databases">
        <title>Flavobacterium sp. DGU11 16S ribosomal RNA gene Genome sequencing and assembly.</title>
        <authorList>
            <person name="Park S."/>
        </authorList>
    </citation>
    <scope>NUCLEOTIDE SEQUENCE [LARGE SCALE GENOMIC DNA]</scope>
    <source>
        <strain evidence="1 2">DGU11</strain>
    </source>
</reference>
<dbReference type="RefSeq" id="WP_341695602.1">
    <property type="nucleotide sequence ID" value="NZ_JBBYHR010000002.1"/>
</dbReference>
<proteinExistence type="predicted"/>
<dbReference type="Proteomes" id="UP001464555">
    <property type="component" value="Unassembled WGS sequence"/>
</dbReference>
<protein>
    <submittedName>
        <fullName evidence="1">Uncharacterized protein</fullName>
    </submittedName>
</protein>
<organism evidence="1 2">
    <name type="scientific">Flavobacterium arundinis</name>
    <dbReference type="NCBI Taxonomy" id="3139143"/>
    <lineage>
        <taxon>Bacteria</taxon>
        <taxon>Pseudomonadati</taxon>
        <taxon>Bacteroidota</taxon>
        <taxon>Flavobacteriia</taxon>
        <taxon>Flavobacteriales</taxon>
        <taxon>Flavobacteriaceae</taxon>
        <taxon>Flavobacterium</taxon>
    </lineage>
</organism>
<gene>
    <name evidence="1" type="ORF">AAEO56_03295</name>
</gene>